<accession>A0ACC3BUG2</accession>
<evidence type="ECO:0000313" key="2">
    <source>
        <dbReference type="Proteomes" id="UP000798662"/>
    </source>
</evidence>
<dbReference type="Proteomes" id="UP000798662">
    <property type="component" value="Chromosome 1"/>
</dbReference>
<reference evidence="1" key="1">
    <citation type="submission" date="2019-11" db="EMBL/GenBank/DDBJ databases">
        <title>Nori genome reveals adaptations in red seaweeds to the harsh intertidal environment.</title>
        <authorList>
            <person name="Wang D."/>
            <person name="Mao Y."/>
        </authorList>
    </citation>
    <scope>NUCLEOTIDE SEQUENCE</scope>
    <source>
        <tissue evidence="1">Gametophyte</tissue>
    </source>
</reference>
<proteinExistence type="predicted"/>
<comment type="caution">
    <text evidence="1">The sequence shown here is derived from an EMBL/GenBank/DDBJ whole genome shotgun (WGS) entry which is preliminary data.</text>
</comment>
<evidence type="ECO:0000313" key="1">
    <source>
        <dbReference type="EMBL" id="KAK1861096.1"/>
    </source>
</evidence>
<dbReference type="EMBL" id="CM020618">
    <property type="protein sequence ID" value="KAK1861096.1"/>
    <property type="molecule type" value="Genomic_DNA"/>
</dbReference>
<name>A0ACC3BUG2_PYRYE</name>
<sequence length="253" mass="25882">MGATPGVTLPHTVGYLRGRAVAAPAVLGLLSIHGAYRGLRDTITPLRITVAANVVNLVLDPVLIFGAGLGAAGAALATSASQVLALGFLLRRLVADGLLRPADMRRVRPRWWGPLLRAGAALTVRTGAILATVAAAGATAAGGGAVASAAFEITRGLWVLSAMALDSLAHAAQALLHGGALPPAAPDWQRRLADVRGPRRCRLGSPVALTEASCGPTVGRMAARKRPTRCAYTAALAVVKTAASMDIYTWLGL</sequence>
<keyword evidence="2" id="KW-1185">Reference proteome</keyword>
<gene>
    <name evidence="1" type="ORF">I4F81_003680</name>
</gene>
<protein>
    <submittedName>
        <fullName evidence="1">Uncharacterized protein</fullName>
    </submittedName>
</protein>
<organism evidence="1 2">
    <name type="scientific">Pyropia yezoensis</name>
    <name type="common">Susabi-nori</name>
    <name type="synonym">Porphyra yezoensis</name>
    <dbReference type="NCBI Taxonomy" id="2788"/>
    <lineage>
        <taxon>Eukaryota</taxon>
        <taxon>Rhodophyta</taxon>
        <taxon>Bangiophyceae</taxon>
        <taxon>Bangiales</taxon>
        <taxon>Bangiaceae</taxon>
        <taxon>Pyropia</taxon>
    </lineage>
</organism>